<evidence type="ECO:0000256" key="4">
    <source>
        <dbReference type="ARBA" id="ARBA00038050"/>
    </source>
</evidence>
<evidence type="ECO:0000256" key="2">
    <source>
        <dbReference type="ARBA" id="ARBA00013260"/>
    </source>
</evidence>
<dbReference type="EMBL" id="KF900653">
    <property type="protein sequence ID" value="AIF02513.1"/>
    <property type="molecule type" value="Genomic_DNA"/>
</dbReference>
<gene>
    <name evidence="7" type="primary">PTH2</name>
</gene>
<evidence type="ECO:0000256" key="3">
    <source>
        <dbReference type="ARBA" id="ARBA00022801"/>
    </source>
</evidence>
<comment type="catalytic activity">
    <reaction evidence="5">
        <text>an N-acyl-L-alpha-aminoacyl-tRNA + H2O = an N-acyl-L-amino acid + a tRNA + H(+)</text>
        <dbReference type="Rhea" id="RHEA:54448"/>
        <dbReference type="Rhea" id="RHEA-COMP:10123"/>
        <dbReference type="Rhea" id="RHEA-COMP:13883"/>
        <dbReference type="ChEBI" id="CHEBI:15377"/>
        <dbReference type="ChEBI" id="CHEBI:15378"/>
        <dbReference type="ChEBI" id="CHEBI:59874"/>
        <dbReference type="ChEBI" id="CHEBI:78442"/>
        <dbReference type="ChEBI" id="CHEBI:138191"/>
        <dbReference type="EC" id="3.1.1.29"/>
    </reaction>
</comment>
<dbReference type="FunFam" id="3.40.1490.10:FF:000001">
    <property type="entry name" value="Peptidyl-tRNA hydrolase 2"/>
    <property type="match status" value="1"/>
</dbReference>
<dbReference type="PANTHER" id="PTHR12649">
    <property type="entry name" value="PEPTIDYL-TRNA HYDROLASE 2"/>
    <property type="match status" value="1"/>
</dbReference>
<dbReference type="GO" id="GO:0005829">
    <property type="term" value="C:cytosol"/>
    <property type="evidence" value="ECO:0007669"/>
    <property type="project" value="TreeGrafter"/>
</dbReference>
<protein>
    <recommendedName>
        <fullName evidence="6">Peptidyl-tRNA hydrolase</fullName>
        <ecNumber evidence="2">3.1.1.29</ecNumber>
    </recommendedName>
</protein>
<reference evidence="7" key="1">
    <citation type="journal article" date="2014" name="Genome Biol. Evol.">
        <title>Pangenome evidence for extensive interdomain horizontal transfer affecting lineage core and shell genes in uncultured planktonic thaumarchaeota and euryarchaeota.</title>
        <authorList>
            <person name="Deschamps P."/>
            <person name="Zivanovic Y."/>
            <person name="Moreira D."/>
            <person name="Rodriguez-Valera F."/>
            <person name="Lopez-Garcia P."/>
        </authorList>
    </citation>
    <scope>NUCLEOTIDE SEQUENCE</scope>
</reference>
<comment type="function">
    <text evidence="1">The natural substrate for this enzyme may be peptidyl-tRNAs which drop off the ribosome during protein synthesis.</text>
</comment>
<organism evidence="7">
    <name type="scientific">uncultured marine group II/III euryarchaeote KM3_157_F12</name>
    <dbReference type="NCBI Taxonomy" id="1457905"/>
    <lineage>
        <taxon>Archaea</taxon>
        <taxon>Methanobacteriati</taxon>
        <taxon>Methanobacteriota</taxon>
        <taxon>environmental samples</taxon>
    </lineage>
</organism>
<dbReference type="NCBIfam" id="NF003314">
    <property type="entry name" value="PRK04322.1"/>
    <property type="match status" value="1"/>
</dbReference>
<evidence type="ECO:0000313" key="7">
    <source>
        <dbReference type="EMBL" id="AIF02513.1"/>
    </source>
</evidence>
<dbReference type="NCBIfam" id="TIGR00283">
    <property type="entry name" value="arch_pth2"/>
    <property type="match status" value="1"/>
</dbReference>
<sequence length="123" mass="13100">MSRSQPELTMVFVVRKDLKLSRGKLAAQCSHAAADCVLKAEREIPKTLDRYMERGARKIVCQVADEDALRRLFGEATAVGLIASLIKDAGHTEIPAGTVTVVGIGPGGREDIDALTGSLPLVS</sequence>
<comment type="similarity">
    <text evidence="4">Belongs to the PTH2 family.</text>
</comment>
<dbReference type="SUPFAM" id="SSF102462">
    <property type="entry name" value="Peptidyl-tRNA hydrolase II"/>
    <property type="match status" value="1"/>
</dbReference>
<keyword evidence="3 7" id="KW-0378">Hydrolase</keyword>
<evidence type="ECO:0000256" key="6">
    <source>
        <dbReference type="ARBA" id="ARBA00050038"/>
    </source>
</evidence>
<evidence type="ECO:0000256" key="5">
    <source>
        <dbReference type="ARBA" id="ARBA00048707"/>
    </source>
</evidence>
<dbReference type="Gene3D" id="3.40.1490.10">
    <property type="entry name" value="Bit1"/>
    <property type="match status" value="1"/>
</dbReference>
<dbReference type="Pfam" id="PF01981">
    <property type="entry name" value="PTH2"/>
    <property type="match status" value="1"/>
</dbReference>
<dbReference type="PANTHER" id="PTHR12649:SF11">
    <property type="entry name" value="PEPTIDYL-TRNA HYDROLASE 2, MITOCHONDRIAL"/>
    <property type="match status" value="1"/>
</dbReference>
<evidence type="ECO:0000256" key="1">
    <source>
        <dbReference type="ARBA" id="ARBA00003043"/>
    </source>
</evidence>
<dbReference type="InterPro" id="IPR002833">
    <property type="entry name" value="PTH2"/>
</dbReference>
<dbReference type="EC" id="3.1.1.29" evidence="2"/>
<dbReference type="InterPro" id="IPR023476">
    <property type="entry name" value="Pep_tRNA_hydro_II_dom_sf"/>
</dbReference>
<proteinExistence type="inferred from homology"/>
<accession>A0A075GLG9</accession>
<name>A0A075GLG9_9EURY</name>
<dbReference type="AlphaFoldDB" id="A0A075GLG9"/>
<dbReference type="GO" id="GO:0004045">
    <property type="term" value="F:peptidyl-tRNA hydrolase activity"/>
    <property type="evidence" value="ECO:0007669"/>
    <property type="project" value="UniProtKB-EC"/>
</dbReference>